<feature type="domain" description="Jacalin-type lectin" evidence="1">
    <location>
        <begin position="176"/>
        <end position="326"/>
    </location>
</feature>
<dbReference type="InterPro" id="IPR001229">
    <property type="entry name" value="Jacalin-like_lectin_dom"/>
</dbReference>
<dbReference type="Proteomes" id="UP000007879">
    <property type="component" value="Unassembled WGS sequence"/>
</dbReference>
<dbReference type="EnsemblMetazoa" id="XM_011408905.1">
    <property type="protein sequence ID" value="XP_011407207.1"/>
    <property type="gene ID" value="LOC105314624"/>
</dbReference>
<proteinExistence type="predicted"/>
<sequence length="326" mass="35175">MKLKISVVLVILLIGLGLLAVYYKKSSKVRKLTKSVAYGGNGGTEFDDYLGLNNIYGIHSIIISFGDIIDSIEVCYAHNNIQRTVVHGKPSSNTQVGYIALNLQEEIIKIEGKIDGEMVGQLTITTIGPNSDVPKIYGPFGKKGTRSFTFEGQILAFHGRSGNSLDRLGVYRLEKLTKSDQYGSTSASPFDDISDLNNPPVVSLKSITVWSRPEMVQAIQAEYLLVDGSTLEGARHGANFATEIATIPLEDGDQIVSMDGKTNPSDKSIAELSFTVAKGNKETKTYGPYGKGKGEKGSKAFHVHGNILGIHGASGSHIEKIGAYYI</sequence>
<evidence type="ECO:0000259" key="1">
    <source>
        <dbReference type="PROSITE" id="PS51752"/>
    </source>
</evidence>
<organism evidence="2">
    <name type="scientific">Amphimedon queenslandica</name>
    <name type="common">Sponge</name>
    <dbReference type="NCBI Taxonomy" id="400682"/>
    <lineage>
        <taxon>Eukaryota</taxon>
        <taxon>Metazoa</taxon>
        <taxon>Porifera</taxon>
        <taxon>Demospongiae</taxon>
        <taxon>Heteroscleromorpha</taxon>
        <taxon>Haplosclerida</taxon>
        <taxon>Niphatidae</taxon>
        <taxon>Amphimedon</taxon>
    </lineage>
</organism>
<dbReference type="InterPro" id="IPR036404">
    <property type="entry name" value="Jacalin-like_lectin_dom_sf"/>
</dbReference>
<name>A0A1X7TN71_AMPQE</name>
<dbReference type="PROSITE" id="PS51752">
    <property type="entry name" value="JACALIN_LECTIN"/>
    <property type="match status" value="2"/>
</dbReference>
<reference evidence="2" key="2">
    <citation type="submission" date="2017-05" db="UniProtKB">
        <authorList>
            <consortium name="EnsemblMetazoa"/>
        </authorList>
    </citation>
    <scope>IDENTIFICATION</scope>
</reference>
<evidence type="ECO:0000313" key="2">
    <source>
        <dbReference type="EnsemblMetazoa" id="Aqu2.1.16113_001"/>
    </source>
</evidence>
<keyword evidence="3" id="KW-1185">Reference proteome</keyword>
<dbReference type="KEGG" id="aqu:105314624"/>
<dbReference type="Pfam" id="PF01419">
    <property type="entry name" value="Jacalin"/>
    <property type="match status" value="2"/>
</dbReference>
<dbReference type="PANTHER" id="PTHR47293">
    <property type="entry name" value="JACALIN-RELATED LECTIN 3"/>
    <property type="match status" value="1"/>
</dbReference>
<dbReference type="SMART" id="SM00915">
    <property type="entry name" value="Jacalin"/>
    <property type="match status" value="2"/>
</dbReference>
<protein>
    <recommendedName>
        <fullName evidence="1">Jacalin-type lectin domain-containing protein</fullName>
    </recommendedName>
</protein>
<dbReference type="OrthoDB" id="1901752at2759"/>
<feature type="domain" description="Jacalin-type lectin" evidence="1">
    <location>
        <begin position="32"/>
        <end position="174"/>
    </location>
</feature>
<reference evidence="3" key="1">
    <citation type="journal article" date="2010" name="Nature">
        <title>The Amphimedon queenslandica genome and the evolution of animal complexity.</title>
        <authorList>
            <person name="Srivastava M."/>
            <person name="Simakov O."/>
            <person name="Chapman J."/>
            <person name="Fahey B."/>
            <person name="Gauthier M.E."/>
            <person name="Mitros T."/>
            <person name="Richards G.S."/>
            <person name="Conaco C."/>
            <person name="Dacre M."/>
            <person name="Hellsten U."/>
            <person name="Larroux C."/>
            <person name="Putnam N.H."/>
            <person name="Stanke M."/>
            <person name="Adamska M."/>
            <person name="Darling A."/>
            <person name="Degnan S.M."/>
            <person name="Oakley T.H."/>
            <person name="Plachetzki D.C."/>
            <person name="Zhai Y."/>
            <person name="Adamski M."/>
            <person name="Calcino A."/>
            <person name="Cummins S.F."/>
            <person name="Goodstein D.M."/>
            <person name="Harris C."/>
            <person name="Jackson D.J."/>
            <person name="Leys S.P."/>
            <person name="Shu S."/>
            <person name="Woodcroft B.J."/>
            <person name="Vervoort M."/>
            <person name="Kosik K.S."/>
            <person name="Manning G."/>
            <person name="Degnan B.M."/>
            <person name="Rokhsar D.S."/>
        </authorList>
    </citation>
    <scope>NUCLEOTIDE SEQUENCE [LARGE SCALE GENOMIC DNA]</scope>
</reference>
<evidence type="ECO:0000313" key="3">
    <source>
        <dbReference type="Proteomes" id="UP000007879"/>
    </source>
</evidence>
<accession>A0A1X7TN71</accession>
<dbReference type="AlphaFoldDB" id="A0A1X7TN71"/>
<dbReference type="InParanoid" id="A0A1X7TN71"/>
<gene>
    <name evidence="2" type="primary">105314624</name>
</gene>
<dbReference type="EnsemblMetazoa" id="Aqu2.1.16113_001">
    <property type="protein sequence ID" value="Aqu2.1.16113_001"/>
    <property type="gene ID" value="Aqu2.1.16113"/>
</dbReference>
<dbReference type="SUPFAM" id="SSF51101">
    <property type="entry name" value="Mannose-binding lectins"/>
    <property type="match status" value="2"/>
</dbReference>
<dbReference type="Gene3D" id="2.100.10.30">
    <property type="entry name" value="Jacalin-like lectin domain"/>
    <property type="match status" value="2"/>
</dbReference>
<dbReference type="PANTHER" id="PTHR47293:SF43">
    <property type="entry name" value="PENTATRICOPEPTIDE REPEAT-CONTAINING PROTEIN DWY1, CHLOROPLASTIC"/>
    <property type="match status" value="1"/>
</dbReference>